<dbReference type="EMBL" id="UGUY01000001">
    <property type="protein sequence ID" value="SUD69807.1"/>
    <property type="molecule type" value="Genomic_DNA"/>
</dbReference>
<dbReference type="AlphaFoldDB" id="A0A379KR67"/>
<gene>
    <name evidence="1" type="ORF">NCTC7914_03955</name>
</gene>
<evidence type="ECO:0008006" key="3">
    <source>
        <dbReference type="Google" id="ProtNLM"/>
    </source>
</evidence>
<dbReference type="SUPFAM" id="SSF52540">
    <property type="entry name" value="P-loop containing nucleoside triphosphate hydrolases"/>
    <property type="match status" value="1"/>
</dbReference>
<protein>
    <recommendedName>
        <fullName evidence="3">AAA+ ATPase domain-containing protein</fullName>
    </recommendedName>
</protein>
<proteinExistence type="predicted"/>
<sequence>MPCAVQRFRLRRKNGTRKMKRDPSLRKRCAITRAVLEGVHGFQYCWRENTEAYDTLDAVAQSKESSLVMLTGHSGVGITTMLERFAEKYQDKVIVVRPRIYAHRLNLIGQVLHAVFPFSEFRSYERVPDSLIAIRQTDRKIIVFDDLDIISNQNAMHKVVVDQLIQLAGLPANFTIVVSTRNKKLLRDYLANKRIRTTLIQVRGLIPASMTGEVAQCFFDWCNEKYGTDVRPLGMPLLGRRVVDMPIDRVVFESETLYCAELLKVLPKFDGSRKGLSDSLSSSTCFYELAELRQAVGYEAFE</sequence>
<accession>A0A379KR67</accession>
<organism evidence="1 2">
    <name type="scientific">Pseudomonas putida</name>
    <name type="common">Arthrobacter siderocapsulatus</name>
    <dbReference type="NCBI Taxonomy" id="303"/>
    <lineage>
        <taxon>Bacteria</taxon>
        <taxon>Pseudomonadati</taxon>
        <taxon>Pseudomonadota</taxon>
        <taxon>Gammaproteobacteria</taxon>
        <taxon>Pseudomonadales</taxon>
        <taxon>Pseudomonadaceae</taxon>
        <taxon>Pseudomonas</taxon>
    </lineage>
</organism>
<dbReference type="Gene3D" id="3.40.50.300">
    <property type="entry name" value="P-loop containing nucleotide triphosphate hydrolases"/>
    <property type="match status" value="1"/>
</dbReference>
<evidence type="ECO:0000313" key="2">
    <source>
        <dbReference type="Proteomes" id="UP000254602"/>
    </source>
</evidence>
<reference evidence="1 2" key="1">
    <citation type="submission" date="2018-06" db="EMBL/GenBank/DDBJ databases">
        <authorList>
            <consortium name="Pathogen Informatics"/>
            <person name="Doyle S."/>
        </authorList>
    </citation>
    <scope>NUCLEOTIDE SEQUENCE [LARGE SCALE GENOMIC DNA]</scope>
    <source>
        <strain evidence="1 2">NCTC7914</strain>
    </source>
</reference>
<name>A0A379KR67_PSEPU</name>
<evidence type="ECO:0000313" key="1">
    <source>
        <dbReference type="EMBL" id="SUD69807.1"/>
    </source>
</evidence>
<dbReference type="InterPro" id="IPR027417">
    <property type="entry name" value="P-loop_NTPase"/>
</dbReference>
<dbReference type="Proteomes" id="UP000254602">
    <property type="component" value="Unassembled WGS sequence"/>
</dbReference>